<proteinExistence type="predicted"/>
<accession>A0A7S2DLN8</accession>
<gene>
    <name evidence="3" type="ORF">DSPE1174_LOCUS23386</name>
</gene>
<feature type="region of interest" description="Disordered" evidence="1">
    <location>
        <begin position="148"/>
        <end position="182"/>
    </location>
</feature>
<dbReference type="Pfam" id="PF10409">
    <property type="entry name" value="PTEN_C2"/>
    <property type="match status" value="1"/>
</dbReference>
<feature type="domain" description="C2 tensin-type" evidence="2">
    <location>
        <begin position="1"/>
        <end position="117"/>
    </location>
</feature>
<protein>
    <recommendedName>
        <fullName evidence="2">C2 tensin-type domain-containing protein</fullName>
    </recommendedName>
</protein>
<evidence type="ECO:0000259" key="2">
    <source>
        <dbReference type="PROSITE" id="PS51182"/>
    </source>
</evidence>
<evidence type="ECO:0000313" key="3">
    <source>
        <dbReference type="EMBL" id="CAD9457622.1"/>
    </source>
</evidence>
<feature type="compositionally biased region" description="Basic and acidic residues" evidence="1">
    <location>
        <begin position="152"/>
        <end position="162"/>
    </location>
</feature>
<sequence length="182" mass="20534">MIPRVGIRTFSPHFKIKTCGTTYSSYHDSWSSQKLNKQDRIIHLPNLPVMDEVSIIFYHSSTKRGKLFNFVFHTSFVDKEDDDGHVTLTLGRRKIDGACKSRVFNPCFEVEVWMTADPNFMQDSAPTRQSIHPKLSPITMALTSNRQGFHSTKAESASREAEVTNATIPVSDKSTGLHDSKS</sequence>
<dbReference type="InterPro" id="IPR014020">
    <property type="entry name" value="Tensin_C2-dom"/>
</dbReference>
<dbReference type="PROSITE" id="PS51182">
    <property type="entry name" value="C2_TENSIN"/>
    <property type="match status" value="1"/>
</dbReference>
<reference evidence="3" key="1">
    <citation type="submission" date="2021-01" db="EMBL/GenBank/DDBJ databases">
        <authorList>
            <person name="Corre E."/>
            <person name="Pelletier E."/>
            <person name="Niang G."/>
            <person name="Scheremetjew M."/>
            <person name="Finn R."/>
            <person name="Kale V."/>
            <person name="Holt S."/>
            <person name="Cochrane G."/>
            <person name="Meng A."/>
            <person name="Brown T."/>
            <person name="Cohen L."/>
        </authorList>
    </citation>
    <scope>NUCLEOTIDE SEQUENCE</scope>
    <source>
        <strain evidence="3">CCMP1381</strain>
    </source>
</reference>
<name>A0A7S2DLN8_9STRA</name>
<dbReference type="InterPro" id="IPR035892">
    <property type="entry name" value="C2_domain_sf"/>
</dbReference>
<evidence type="ECO:0000256" key="1">
    <source>
        <dbReference type="SAM" id="MobiDB-lite"/>
    </source>
</evidence>
<dbReference type="EMBL" id="HBGS01045282">
    <property type="protein sequence ID" value="CAD9457622.1"/>
    <property type="molecule type" value="Transcribed_RNA"/>
</dbReference>
<dbReference type="Gene3D" id="2.60.40.1110">
    <property type="match status" value="1"/>
</dbReference>
<dbReference type="SUPFAM" id="SSF49562">
    <property type="entry name" value="C2 domain (Calcium/lipid-binding domain, CaLB)"/>
    <property type="match status" value="1"/>
</dbReference>
<organism evidence="3">
    <name type="scientific">Octactis speculum</name>
    <dbReference type="NCBI Taxonomy" id="3111310"/>
    <lineage>
        <taxon>Eukaryota</taxon>
        <taxon>Sar</taxon>
        <taxon>Stramenopiles</taxon>
        <taxon>Ochrophyta</taxon>
        <taxon>Dictyochophyceae</taxon>
        <taxon>Dictyochales</taxon>
        <taxon>Dictyochaceae</taxon>
        <taxon>Octactis</taxon>
    </lineage>
</organism>
<dbReference type="AlphaFoldDB" id="A0A7S2DLN8"/>
<feature type="compositionally biased region" description="Polar residues" evidence="1">
    <location>
        <begin position="164"/>
        <end position="174"/>
    </location>
</feature>